<dbReference type="AlphaFoldDB" id="A0A0E9SKQ3"/>
<proteinExistence type="predicted"/>
<accession>A0A0E9SKQ3</accession>
<dbReference type="EMBL" id="GBXM01066780">
    <property type="protein sequence ID" value="JAH41797.1"/>
    <property type="molecule type" value="Transcribed_RNA"/>
</dbReference>
<evidence type="ECO:0000313" key="1">
    <source>
        <dbReference type="EMBL" id="JAH41797.1"/>
    </source>
</evidence>
<reference evidence="1" key="1">
    <citation type="submission" date="2014-11" db="EMBL/GenBank/DDBJ databases">
        <authorList>
            <person name="Amaro Gonzalez C."/>
        </authorList>
    </citation>
    <scope>NUCLEOTIDE SEQUENCE</scope>
</reference>
<name>A0A0E9SKQ3_ANGAN</name>
<organism evidence="1">
    <name type="scientific">Anguilla anguilla</name>
    <name type="common">European freshwater eel</name>
    <name type="synonym">Muraena anguilla</name>
    <dbReference type="NCBI Taxonomy" id="7936"/>
    <lineage>
        <taxon>Eukaryota</taxon>
        <taxon>Metazoa</taxon>
        <taxon>Chordata</taxon>
        <taxon>Craniata</taxon>
        <taxon>Vertebrata</taxon>
        <taxon>Euteleostomi</taxon>
        <taxon>Actinopterygii</taxon>
        <taxon>Neopterygii</taxon>
        <taxon>Teleostei</taxon>
        <taxon>Anguilliformes</taxon>
        <taxon>Anguillidae</taxon>
        <taxon>Anguilla</taxon>
    </lineage>
</organism>
<sequence>MVSSFVIMRVPEKFARIKIAMGDCNHGPEGREIAIANSNFWICFGHPRTQRVAASAML</sequence>
<reference evidence="1" key="2">
    <citation type="journal article" date="2015" name="Fish Shellfish Immunol.">
        <title>Early steps in the European eel (Anguilla anguilla)-Vibrio vulnificus interaction in the gills: Role of the RtxA13 toxin.</title>
        <authorList>
            <person name="Callol A."/>
            <person name="Pajuelo D."/>
            <person name="Ebbesson L."/>
            <person name="Teles M."/>
            <person name="MacKenzie S."/>
            <person name="Amaro C."/>
        </authorList>
    </citation>
    <scope>NUCLEOTIDE SEQUENCE</scope>
</reference>
<protein>
    <submittedName>
        <fullName evidence="1">Uncharacterized protein</fullName>
    </submittedName>
</protein>